<dbReference type="SUPFAM" id="SSF54862">
    <property type="entry name" value="4Fe-4S ferredoxins"/>
    <property type="match status" value="1"/>
</dbReference>
<dbReference type="Gene3D" id="3.30.70.20">
    <property type="match status" value="1"/>
</dbReference>
<name>A0A0A2CAT1_PROMR</name>
<dbReference type="Proteomes" id="UP000030392">
    <property type="component" value="Unassembled WGS sequence"/>
</dbReference>
<dbReference type="Pfam" id="PF25160">
    <property type="entry name" value="LdpA_Fe-S-bd"/>
    <property type="match status" value="1"/>
</dbReference>
<gene>
    <name evidence="7" type="ORF">EV03_0319</name>
</gene>
<keyword evidence="4" id="KW-0408">Iron</keyword>
<dbReference type="RefSeq" id="WP_036904545.1">
    <property type="nucleotide sequence ID" value="NZ_CP138967.1"/>
</dbReference>
<evidence type="ECO:0000256" key="1">
    <source>
        <dbReference type="ARBA" id="ARBA00001966"/>
    </source>
</evidence>
<sequence length="340" mass="37725">MINQNSTCNSEALKKGNWVKLICGASNQDLPSINDLCSIYGAAGVHCIDLAADEAVIHAARNAIDWVFETYGKKPWMMISLSDGKDSHFRKAWFNPDLCPSNCLRPCQNICPAHAIENAGGVNAKKCYGCGRCIDTCPLGIIQEKDRRLTLGDFAPLLTTIKPDAVEIHTAPGRGKEFEKTIKEIFKADLQLKRLSVSCGLQGHGINHEQLAEELWLRHKFLRIHNQKPLWQIDGRRMSGDLGAGAAKIAVKLWERLRPIAPPGPLQLSGGTNESTIKYLPEIKGPEGIAFGGKARKIIQPWLEEAQRKGISLREWPEGWEAALSEAKRLINPWLVRKSL</sequence>
<reference evidence="8" key="1">
    <citation type="journal article" date="2014" name="Sci. Data">
        <title>Genomes of diverse isolates of the marine cyanobacterium Prochlorococcus.</title>
        <authorList>
            <person name="Biller S."/>
            <person name="Berube P."/>
            <person name="Thompson J."/>
            <person name="Kelly L."/>
            <person name="Roggensack S."/>
            <person name="Awad L."/>
            <person name="Roache-Johnson K."/>
            <person name="Ding H."/>
            <person name="Giovannoni S.J."/>
            <person name="Moore L.R."/>
            <person name="Chisholm S.W."/>
        </authorList>
    </citation>
    <scope>NUCLEOTIDE SEQUENCE [LARGE SCALE GENOMIC DNA]</scope>
    <source>
        <strain evidence="8">PAC1</strain>
    </source>
</reference>
<feature type="domain" description="4Fe-4S ferredoxin-type" evidence="6">
    <location>
        <begin position="90"/>
        <end position="117"/>
    </location>
</feature>
<evidence type="ECO:0000313" key="7">
    <source>
        <dbReference type="EMBL" id="KGG22000.1"/>
    </source>
</evidence>
<evidence type="ECO:0000259" key="6">
    <source>
        <dbReference type="PROSITE" id="PS51379"/>
    </source>
</evidence>
<accession>A0A0A2CAT1</accession>
<dbReference type="InterPro" id="IPR017896">
    <property type="entry name" value="4Fe4S_Fe-S-bd"/>
</dbReference>
<dbReference type="EMBL" id="JNAX01000004">
    <property type="protein sequence ID" value="KGG22000.1"/>
    <property type="molecule type" value="Genomic_DNA"/>
</dbReference>
<evidence type="ECO:0000256" key="2">
    <source>
        <dbReference type="ARBA" id="ARBA00022485"/>
    </source>
</evidence>
<dbReference type="PROSITE" id="PS51379">
    <property type="entry name" value="4FE4S_FER_2"/>
    <property type="match status" value="2"/>
</dbReference>
<dbReference type="PANTHER" id="PTHR24960">
    <property type="entry name" value="PHOTOSYSTEM I IRON-SULFUR CENTER-RELATED"/>
    <property type="match status" value="1"/>
</dbReference>
<dbReference type="InterPro" id="IPR021039">
    <property type="entry name" value="Fe-S-bd_prot_LdpA_C"/>
</dbReference>
<evidence type="ECO:0000256" key="4">
    <source>
        <dbReference type="ARBA" id="ARBA00023004"/>
    </source>
</evidence>
<feature type="domain" description="4Fe-4S ferredoxin-type" evidence="6">
    <location>
        <begin position="118"/>
        <end position="147"/>
    </location>
</feature>
<dbReference type="InterPro" id="IPR050157">
    <property type="entry name" value="PSI_iron-sulfur_center"/>
</dbReference>
<comment type="cofactor">
    <cofactor evidence="1">
        <name>[4Fe-4S] cluster</name>
        <dbReference type="ChEBI" id="CHEBI:49883"/>
    </cofactor>
</comment>
<comment type="caution">
    <text evidence="7">The sequence shown here is derived from an EMBL/GenBank/DDBJ whole genome shotgun (WGS) entry which is preliminary data.</text>
</comment>
<dbReference type="PANTHER" id="PTHR24960:SF79">
    <property type="entry name" value="PHOTOSYSTEM I IRON-SULFUR CENTER"/>
    <property type="match status" value="1"/>
</dbReference>
<protein>
    <submittedName>
        <fullName evidence="7">Light dependent period modulator LdpA</fullName>
    </submittedName>
</protein>
<dbReference type="InterPro" id="IPR057431">
    <property type="entry name" value="LdpA_Fe-S-bd"/>
</dbReference>
<dbReference type="AlphaFoldDB" id="A0A0A2CAT1"/>
<evidence type="ECO:0000256" key="5">
    <source>
        <dbReference type="ARBA" id="ARBA00023014"/>
    </source>
</evidence>
<dbReference type="PROSITE" id="PS00198">
    <property type="entry name" value="4FE4S_FER_1"/>
    <property type="match status" value="1"/>
</dbReference>
<keyword evidence="3" id="KW-0479">Metal-binding</keyword>
<dbReference type="Pfam" id="PF12617">
    <property type="entry name" value="LdpA_C"/>
    <property type="match status" value="1"/>
</dbReference>
<proteinExistence type="predicted"/>
<evidence type="ECO:0000313" key="8">
    <source>
        <dbReference type="Proteomes" id="UP000030392"/>
    </source>
</evidence>
<keyword evidence="5" id="KW-0411">Iron-sulfur</keyword>
<dbReference type="GO" id="GO:0051539">
    <property type="term" value="F:4 iron, 4 sulfur cluster binding"/>
    <property type="evidence" value="ECO:0007669"/>
    <property type="project" value="UniProtKB-KW"/>
</dbReference>
<evidence type="ECO:0000256" key="3">
    <source>
        <dbReference type="ARBA" id="ARBA00022723"/>
    </source>
</evidence>
<organism evidence="7 8">
    <name type="scientific">Prochlorococcus marinus str. PAC1</name>
    <dbReference type="NCBI Taxonomy" id="59924"/>
    <lineage>
        <taxon>Bacteria</taxon>
        <taxon>Bacillati</taxon>
        <taxon>Cyanobacteriota</taxon>
        <taxon>Cyanophyceae</taxon>
        <taxon>Synechococcales</taxon>
        <taxon>Prochlorococcaceae</taxon>
        <taxon>Prochlorococcus</taxon>
    </lineage>
</organism>
<dbReference type="InterPro" id="IPR017900">
    <property type="entry name" value="4Fe4S_Fe_S_CS"/>
</dbReference>
<keyword evidence="2" id="KW-0004">4Fe-4S</keyword>
<dbReference type="GO" id="GO:0046872">
    <property type="term" value="F:metal ion binding"/>
    <property type="evidence" value="ECO:0007669"/>
    <property type="project" value="UniProtKB-KW"/>
</dbReference>